<gene>
    <name evidence="1" type="ORF">SAPINGB_P000739</name>
</gene>
<evidence type="ECO:0008006" key="3">
    <source>
        <dbReference type="Google" id="ProtNLM"/>
    </source>
</evidence>
<sequence length="219" mass="24737">MNFPEPFSGNGIYEEIPDPQIRVKSNHRISIIFSTVSHQSQNLILNEKQLQSAFTALGFPEQTLSQETIEALYSLGHSLSTESTNSPTLSSSPPGIDNYAFHSLWSILTTIQNIFHYLDLDHDMLISPFAQNQGFHQFTQYLNSTAPEGTLYPRQIPPKTTKRYYISPSAANSVTLDMFVCSCINQYQASRLLLKLDPFGTGVIQVDYEKFLYEVSELL</sequence>
<dbReference type="RefSeq" id="XP_031851353.1">
    <property type="nucleotide sequence ID" value="XM_031995462.1"/>
</dbReference>
<name>A0A5E8B1P7_9ASCO</name>
<dbReference type="SUPFAM" id="SSF47473">
    <property type="entry name" value="EF-hand"/>
    <property type="match status" value="1"/>
</dbReference>
<dbReference type="GeneID" id="43579562"/>
<keyword evidence="2" id="KW-1185">Reference proteome</keyword>
<accession>A0A5E8B1P7</accession>
<evidence type="ECO:0000313" key="2">
    <source>
        <dbReference type="Proteomes" id="UP000398389"/>
    </source>
</evidence>
<dbReference type="AlphaFoldDB" id="A0A5E8B1P7"/>
<proteinExistence type="predicted"/>
<reference evidence="1 2" key="1">
    <citation type="submission" date="2019-09" db="EMBL/GenBank/DDBJ databases">
        <authorList>
            <person name="Brejova B."/>
        </authorList>
    </citation>
    <scope>NUCLEOTIDE SEQUENCE [LARGE SCALE GENOMIC DNA]</scope>
</reference>
<organism evidence="1 2">
    <name type="scientific">Magnusiomyces paraingens</name>
    <dbReference type="NCBI Taxonomy" id="2606893"/>
    <lineage>
        <taxon>Eukaryota</taxon>
        <taxon>Fungi</taxon>
        <taxon>Dikarya</taxon>
        <taxon>Ascomycota</taxon>
        <taxon>Saccharomycotina</taxon>
        <taxon>Dipodascomycetes</taxon>
        <taxon>Dipodascales</taxon>
        <taxon>Dipodascaceae</taxon>
        <taxon>Magnusiomyces</taxon>
    </lineage>
</organism>
<dbReference type="EMBL" id="CABVLU010000001">
    <property type="protein sequence ID" value="VVT45405.1"/>
    <property type="molecule type" value="Genomic_DNA"/>
</dbReference>
<dbReference type="Gene3D" id="1.10.238.10">
    <property type="entry name" value="EF-hand"/>
    <property type="match status" value="1"/>
</dbReference>
<protein>
    <recommendedName>
        <fullName evidence="3">EF-hand domain-containing protein</fullName>
    </recommendedName>
</protein>
<dbReference type="InterPro" id="IPR011992">
    <property type="entry name" value="EF-hand-dom_pair"/>
</dbReference>
<dbReference type="Proteomes" id="UP000398389">
    <property type="component" value="Unassembled WGS sequence"/>
</dbReference>
<evidence type="ECO:0000313" key="1">
    <source>
        <dbReference type="EMBL" id="VVT45405.1"/>
    </source>
</evidence>